<evidence type="ECO:0000313" key="2">
    <source>
        <dbReference type="EMBL" id="MFA1773596.1"/>
    </source>
</evidence>
<comment type="caution">
    <text evidence="1">The sequence shown here is derived from an EMBL/GenBank/DDBJ whole genome shotgun (WGS) entry which is preliminary data.</text>
</comment>
<name>A0A5M8Q694_9BACT</name>
<accession>A0A5M8Q694</accession>
<protein>
    <submittedName>
        <fullName evidence="1">Uncharacterized protein</fullName>
    </submittedName>
</protein>
<proteinExistence type="predicted"/>
<reference evidence="2 4" key="3">
    <citation type="submission" date="2024-08" db="EMBL/GenBank/DDBJ databases">
        <authorList>
            <person name="Wei W."/>
        </authorList>
    </citation>
    <scope>NUCLEOTIDE SEQUENCE [LARGE SCALE GENOMIC DNA]</scope>
    <source>
        <strain evidence="2 4">XU2</strain>
    </source>
</reference>
<reference evidence="1 3" key="2">
    <citation type="submission" date="2019-09" db="EMBL/GenBank/DDBJ databases">
        <title>A bacterium isolated from glacier soil.</title>
        <authorList>
            <person name="Liu Q."/>
        </authorList>
    </citation>
    <scope>NUCLEOTIDE SEQUENCE [LARGE SCALE GENOMIC DNA]</scope>
    <source>
        <strain evidence="1 3">MDT1-10-3</strain>
    </source>
</reference>
<organism evidence="1 3">
    <name type="scientific">Rufibacter glacialis</name>
    <dbReference type="NCBI Taxonomy" id="1259555"/>
    <lineage>
        <taxon>Bacteria</taxon>
        <taxon>Pseudomonadati</taxon>
        <taxon>Bacteroidota</taxon>
        <taxon>Cytophagia</taxon>
        <taxon>Cytophagales</taxon>
        <taxon>Hymenobacteraceae</taxon>
        <taxon>Rufibacter</taxon>
    </lineage>
</organism>
<dbReference type="OrthoDB" id="894392at2"/>
<evidence type="ECO:0000313" key="3">
    <source>
        <dbReference type="Proteomes" id="UP000323866"/>
    </source>
</evidence>
<sequence>MKRKIPVETVLYIIKKADLSVCSGAVDFINSLDFYQYSQEELKDISDVLTERISMFIRLEPFPGKS</sequence>
<dbReference type="AlphaFoldDB" id="A0A5M8Q694"/>
<dbReference type="EMBL" id="VKKZ01000025">
    <property type="protein sequence ID" value="KAA6430628.1"/>
    <property type="molecule type" value="Genomic_DNA"/>
</dbReference>
<dbReference type="RefSeq" id="WP_149100285.1">
    <property type="nucleotide sequence ID" value="NZ_BMMG01000008.1"/>
</dbReference>
<gene>
    <name evidence="2" type="ORF">ACD591_20015</name>
    <name evidence="1" type="ORF">FOE74_19325</name>
</gene>
<dbReference type="Proteomes" id="UP001570846">
    <property type="component" value="Unassembled WGS sequence"/>
</dbReference>
<dbReference type="Proteomes" id="UP000323866">
    <property type="component" value="Unassembled WGS sequence"/>
</dbReference>
<reference evidence="1 3" key="1">
    <citation type="submission" date="2019-07" db="EMBL/GenBank/DDBJ databases">
        <authorList>
            <person name="Qu J.-H."/>
        </authorList>
    </citation>
    <scope>NUCLEOTIDE SEQUENCE [LARGE SCALE GENOMIC DNA]</scope>
    <source>
        <strain evidence="1 3">MDT1-10-3</strain>
    </source>
</reference>
<evidence type="ECO:0000313" key="4">
    <source>
        <dbReference type="Proteomes" id="UP001570846"/>
    </source>
</evidence>
<keyword evidence="4" id="KW-1185">Reference proteome</keyword>
<dbReference type="EMBL" id="JBGOGF010000014">
    <property type="protein sequence ID" value="MFA1773596.1"/>
    <property type="molecule type" value="Genomic_DNA"/>
</dbReference>
<evidence type="ECO:0000313" key="1">
    <source>
        <dbReference type="EMBL" id="KAA6430628.1"/>
    </source>
</evidence>